<keyword evidence="1" id="KW-1133">Transmembrane helix</keyword>
<comment type="caution">
    <text evidence="2">The sequence shown here is derived from an EMBL/GenBank/DDBJ whole genome shotgun (WGS) entry which is preliminary data.</text>
</comment>
<dbReference type="EMBL" id="JAVHNR010000011">
    <property type="protein sequence ID" value="KAK6330971.1"/>
    <property type="molecule type" value="Genomic_DNA"/>
</dbReference>
<proteinExistence type="predicted"/>
<dbReference type="Proteomes" id="UP001313282">
    <property type="component" value="Unassembled WGS sequence"/>
</dbReference>
<accession>A0AAN8MH44</accession>
<keyword evidence="1" id="KW-0472">Membrane</keyword>
<reference evidence="2 3" key="1">
    <citation type="submission" date="2019-10" db="EMBL/GenBank/DDBJ databases">
        <authorList>
            <person name="Palmer J.M."/>
        </authorList>
    </citation>
    <scope>NUCLEOTIDE SEQUENCE [LARGE SCALE GENOMIC DNA]</scope>
    <source>
        <strain evidence="2 3">TWF718</strain>
    </source>
</reference>
<feature type="transmembrane region" description="Helical" evidence="1">
    <location>
        <begin position="6"/>
        <end position="28"/>
    </location>
</feature>
<keyword evidence="3" id="KW-1185">Reference proteome</keyword>
<dbReference type="AlphaFoldDB" id="A0AAN8MH44"/>
<name>A0AAN8MH44_9PEZI</name>
<evidence type="ECO:0000313" key="2">
    <source>
        <dbReference type="EMBL" id="KAK6330971.1"/>
    </source>
</evidence>
<evidence type="ECO:0000256" key="1">
    <source>
        <dbReference type="SAM" id="Phobius"/>
    </source>
</evidence>
<sequence length="83" mass="9364">MPSRWLESIIGGIIGSLIGSSAVAYFIFHIQQENNLVMDHINYNILRMGDALGRFNSSAGDLMSAMNELGYSQETEDREQKFY</sequence>
<evidence type="ECO:0000313" key="3">
    <source>
        <dbReference type="Proteomes" id="UP001313282"/>
    </source>
</evidence>
<gene>
    <name evidence="2" type="ORF">TWF718_003165</name>
</gene>
<organism evidence="2 3">
    <name type="scientific">Orbilia javanica</name>
    <dbReference type="NCBI Taxonomy" id="47235"/>
    <lineage>
        <taxon>Eukaryota</taxon>
        <taxon>Fungi</taxon>
        <taxon>Dikarya</taxon>
        <taxon>Ascomycota</taxon>
        <taxon>Pezizomycotina</taxon>
        <taxon>Orbiliomycetes</taxon>
        <taxon>Orbiliales</taxon>
        <taxon>Orbiliaceae</taxon>
        <taxon>Orbilia</taxon>
    </lineage>
</organism>
<keyword evidence="1" id="KW-0812">Transmembrane</keyword>
<protein>
    <submittedName>
        <fullName evidence="2">Uncharacterized protein</fullName>
    </submittedName>
</protein>